<comment type="similarity">
    <text evidence="1 3">Belongs to the CutC family.</text>
</comment>
<proteinExistence type="inferred from homology"/>
<evidence type="ECO:0000313" key="5">
    <source>
        <dbReference type="Proteomes" id="UP000198948"/>
    </source>
</evidence>
<comment type="caution">
    <text evidence="3">Once thought to be involved in copper homeostasis, experiments in E.coli have shown this is not the case.</text>
</comment>
<keyword evidence="5" id="KW-1185">Reference proteome</keyword>
<dbReference type="SUPFAM" id="SSF110395">
    <property type="entry name" value="CutC-like"/>
    <property type="match status" value="1"/>
</dbReference>
<evidence type="ECO:0000256" key="2">
    <source>
        <dbReference type="ARBA" id="ARBA00022490"/>
    </source>
</evidence>
<accession>A0A1H9T8I5</accession>
<evidence type="ECO:0000256" key="3">
    <source>
        <dbReference type="HAMAP-Rule" id="MF_00795"/>
    </source>
</evidence>
<evidence type="ECO:0000256" key="1">
    <source>
        <dbReference type="ARBA" id="ARBA00007768"/>
    </source>
</evidence>
<protein>
    <recommendedName>
        <fullName evidence="3">PF03932 family protein CutC</fullName>
    </recommendedName>
</protein>
<reference evidence="4 5" key="1">
    <citation type="submission" date="2016-10" db="EMBL/GenBank/DDBJ databases">
        <authorList>
            <person name="de Groot N.N."/>
        </authorList>
    </citation>
    <scope>NUCLEOTIDE SEQUENCE [LARGE SCALE GENOMIC DNA]</scope>
    <source>
        <strain evidence="4 5">DSM 13760</strain>
    </source>
</reference>
<dbReference type="InterPro" id="IPR036822">
    <property type="entry name" value="CutC-like_dom_sf"/>
</dbReference>
<name>A0A1H9T8I5_9LACT</name>
<dbReference type="EMBL" id="FOHA01000011">
    <property type="protein sequence ID" value="SER93254.1"/>
    <property type="molecule type" value="Genomic_DNA"/>
</dbReference>
<organism evidence="4 5">
    <name type="scientific">Isobaculum melis</name>
    <dbReference type="NCBI Taxonomy" id="142588"/>
    <lineage>
        <taxon>Bacteria</taxon>
        <taxon>Bacillati</taxon>
        <taxon>Bacillota</taxon>
        <taxon>Bacilli</taxon>
        <taxon>Lactobacillales</taxon>
        <taxon>Carnobacteriaceae</taxon>
        <taxon>Isobaculum</taxon>
    </lineage>
</organism>
<dbReference type="HAMAP" id="MF_00795">
    <property type="entry name" value="CutC"/>
    <property type="match status" value="1"/>
</dbReference>
<gene>
    <name evidence="3" type="primary">cutC</name>
    <name evidence="4" type="ORF">SAMN04488559_11139</name>
</gene>
<dbReference type="STRING" id="142588.SAMN04488559_11139"/>
<dbReference type="PANTHER" id="PTHR12598">
    <property type="entry name" value="COPPER HOMEOSTASIS PROTEIN CUTC"/>
    <property type="match status" value="1"/>
</dbReference>
<dbReference type="FunFam" id="3.20.20.380:FF:000003">
    <property type="entry name" value="Copper homeostasis protein CutC"/>
    <property type="match status" value="1"/>
</dbReference>
<dbReference type="OrthoDB" id="9815677at2"/>
<dbReference type="InterPro" id="IPR005627">
    <property type="entry name" value="CutC-like"/>
</dbReference>
<dbReference type="GO" id="GO:0005507">
    <property type="term" value="F:copper ion binding"/>
    <property type="evidence" value="ECO:0007669"/>
    <property type="project" value="TreeGrafter"/>
</dbReference>
<dbReference type="Pfam" id="PF03932">
    <property type="entry name" value="CutC"/>
    <property type="match status" value="1"/>
</dbReference>
<evidence type="ECO:0000313" key="4">
    <source>
        <dbReference type="EMBL" id="SER93254.1"/>
    </source>
</evidence>
<keyword evidence="2 3" id="KW-0963">Cytoplasm</keyword>
<sequence length="216" mass="23476">MIKEVCLENFTHVKSAIEKGAHRIELCDNLAVGGTTVSYGVMKQTIRYAQNKNIPVMAITRPRGGDFVYQKDEIEMMLADIQMAKQLGVSGIVLGCLQADGWLDEAANQQLLAAAENLEITFHMAFDAIPENKQLAAIDWLAQQGVHRILTHGGPTGSAIEENFERLKKTIQYAGNRLIILPGGGITNENAPAIAEALQVKELHGTKILGTLDSIA</sequence>
<dbReference type="PANTHER" id="PTHR12598:SF0">
    <property type="entry name" value="COPPER HOMEOSTASIS PROTEIN CUTC HOMOLOG"/>
    <property type="match status" value="1"/>
</dbReference>
<dbReference type="Gene3D" id="3.20.20.380">
    <property type="entry name" value="Copper homeostasis (CutC) domain"/>
    <property type="match status" value="1"/>
</dbReference>
<dbReference type="GO" id="GO:0005737">
    <property type="term" value="C:cytoplasm"/>
    <property type="evidence" value="ECO:0007669"/>
    <property type="project" value="UniProtKB-SubCell"/>
</dbReference>
<comment type="subcellular location">
    <subcellularLocation>
        <location evidence="3">Cytoplasm</location>
    </subcellularLocation>
</comment>
<dbReference type="AlphaFoldDB" id="A0A1H9T8I5"/>
<dbReference type="Proteomes" id="UP000198948">
    <property type="component" value="Unassembled WGS sequence"/>
</dbReference>
<dbReference type="RefSeq" id="WP_092652623.1">
    <property type="nucleotide sequence ID" value="NZ_FOHA01000011.1"/>
</dbReference>